<feature type="compositionally biased region" description="Basic and acidic residues" evidence="1">
    <location>
        <begin position="457"/>
        <end position="469"/>
    </location>
</feature>
<sequence length="477" mass="54577">MRFIKECFQRPPEEGKGPWPHRAAEPWRSMNKVGDREGVDELFQAGETSEAPLELDRDTLSGDLGPLKYKKYDLLIVGCGLSGCVLAERCSRELGMTSLIIDVRDHIGGNCYDYLDEAGIRCSKYGAHLFHTKYERVWKYVTRFSEWMANDHRVRGMVPDFEGVKKLVPIPPTQETVNTLFPDANINSEDDMLRWYEGQRVKPSSGEAKNGEEAALSRVGPLLYERIFKHYTKKQWDKYPAELDASVLMRLPCRTSTDDRYFGDAWQALPVRGYTRIFENMLLRDPKITIKLNVDFFAAREAGLLPAHGKLVFTGPIDAYFAAQGLPKLEYRSLRFEEEFIEEPEDGFYQPAFVVNHPSSDVPFTRIVEYKHVPNQPSNVKAGQVKGTRIAKEYSSAEGDPYYPVPNPENRALYERYRQLAEKESDVCFVGRLASYKYFNMDQAILNALEMFDSLKESGKLQPKRRPEDFGPGDGPK</sequence>
<dbReference type="SUPFAM" id="SSF54373">
    <property type="entry name" value="FAD-linked reductases, C-terminal domain"/>
    <property type="match status" value="1"/>
</dbReference>
<dbReference type="Proteomes" id="UP000789595">
    <property type="component" value="Unassembled WGS sequence"/>
</dbReference>
<comment type="caution">
    <text evidence="3">The sequence shown here is derived from an EMBL/GenBank/DDBJ whole genome shotgun (WGS) entry which is preliminary data.</text>
</comment>
<name>A0A8J2WXR1_9STRA</name>
<evidence type="ECO:0000313" key="3">
    <source>
        <dbReference type="EMBL" id="CAH0365801.1"/>
    </source>
</evidence>
<feature type="region of interest" description="Disordered" evidence="1">
    <location>
        <begin position="457"/>
        <end position="477"/>
    </location>
</feature>
<dbReference type="SUPFAM" id="SSF51971">
    <property type="entry name" value="Nucleotide-binding domain"/>
    <property type="match status" value="1"/>
</dbReference>
<dbReference type="OrthoDB" id="7777654at2759"/>
<dbReference type="PANTHER" id="PTHR21197:SF0">
    <property type="entry name" value="UDP-GALACTOPYRANOSE MUTASE"/>
    <property type="match status" value="1"/>
</dbReference>
<evidence type="ECO:0000259" key="2">
    <source>
        <dbReference type="Pfam" id="PF03275"/>
    </source>
</evidence>
<dbReference type="PANTHER" id="PTHR21197">
    <property type="entry name" value="UDP-GALACTOPYRANOSE MUTASE"/>
    <property type="match status" value="1"/>
</dbReference>
<dbReference type="EMBL" id="CAKKNE010000001">
    <property type="protein sequence ID" value="CAH0365801.1"/>
    <property type="molecule type" value="Genomic_DNA"/>
</dbReference>
<feature type="domain" description="UDP-galactopyranose mutase C-terminal" evidence="2">
    <location>
        <begin position="227"/>
        <end position="438"/>
    </location>
</feature>
<accession>A0A8J2WXR1</accession>
<dbReference type="Pfam" id="PF03275">
    <property type="entry name" value="GLF"/>
    <property type="match status" value="1"/>
</dbReference>
<organism evidence="3 4">
    <name type="scientific">Pelagomonas calceolata</name>
    <dbReference type="NCBI Taxonomy" id="35677"/>
    <lineage>
        <taxon>Eukaryota</taxon>
        <taxon>Sar</taxon>
        <taxon>Stramenopiles</taxon>
        <taxon>Ochrophyta</taxon>
        <taxon>Pelagophyceae</taxon>
        <taxon>Pelagomonadales</taxon>
        <taxon>Pelagomonadaceae</taxon>
        <taxon>Pelagomonas</taxon>
    </lineage>
</organism>
<dbReference type="InterPro" id="IPR015899">
    <property type="entry name" value="UDP-GalPyranose_mutase_C"/>
</dbReference>
<dbReference type="AlphaFoldDB" id="A0A8J2WXR1"/>
<dbReference type="Pfam" id="PF13450">
    <property type="entry name" value="NAD_binding_8"/>
    <property type="match status" value="1"/>
</dbReference>
<gene>
    <name evidence="3" type="ORF">PECAL_1P22570</name>
</gene>
<reference evidence="3" key="1">
    <citation type="submission" date="2021-11" db="EMBL/GenBank/DDBJ databases">
        <authorList>
            <consortium name="Genoscope - CEA"/>
            <person name="William W."/>
        </authorList>
    </citation>
    <scope>NUCLEOTIDE SEQUENCE</scope>
</reference>
<proteinExistence type="predicted"/>
<dbReference type="GO" id="GO:0008767">
    <property type="term" value="F:UDP-galactopyranose mutase activity"/>
    <property type="evidence" value="ECO:0007669"/>
    <property type="project" value="InterPro"/>
</dbReference>
<keyword evidence="4" id="KW-1185">Reference proteome</keyword>
<dbReference type="Gene3D" id="3.40.50.720">
    <property type="entry name" value="NAD(P)-binding Rossmann-like Domain"/>
    <property type="match status" value="3"/>
</dbReference>
<evidence type="ECO:0000313" key="4">
    <source>
        <dbReference type="Proteomes" id="UP000789595"/>
    </source>
</evidence>
<evidence type="ECO:0000256" key="1">
    <source>
        <dbReference type="SAM" id="MobiDB-lite"/>
    </source>
</evidence>
<dbReference type="GO" id="GO:0050660">
    <property type="term" value="F:flavin adenine dinucleotide binding"/>
    <property type="evidence" value="ECO:0007669"/>
    <property type="project" value="TreeGrafter"/>
</dbReference>
<protein>
    <recommendedName>
        <fullName evidence="2">UDP-galactopyranose mutase C-terminal domain-containing protein</fullName>
    </recommendedName>
</protein>